<comment type="caution">
    <text evidence="1">The sequence shown here is derived from an EMBL/GenBank/DDBJ whole genome shotgun (WGS) entry which is preliminary data.</text>
</comment>
<accession>X1K998</accession>
<gene>
    <name evidence="1" type="ORF">S03H2_67198</name>
</gene>
<dbReference type="AlphaFoldDB" id="X1K998"/>
<feature type="non-terminal residue" evidence="1">
    <location>
        <position position="1"/>
    </location>
</feature>
<name>X1K998_9ZZZZ</name>
<protein>
    <submittedName>
        <fullName evidence="1">Uncharacterized protein</fullName>
    </submittedName>
</protein>
<organism evidence="1">
    <name type="scientific">marine sediment metagenome</name>
    <dbReference type="NCBI Taxonomy" id="412755"/>
    <lineage>
        <taxon>unclassified sequences</taxon>
        <taxon>metagenomes</taxon>
        <taxon>ecological metagenomes</taxon>
    </lineage>
</organism>
<sequence>LCQSYKLLNVADLELKDSQKNPQIILEELVMNIINQKISR</sequence>
<dbReference type="EMBL" id="BARU01043952">
    <property type="protein sequence ID" value="GAH86819.1"/>
    <property type="molecule type" value="Genomic_DNA"/>
</dbReference>
<evidence type="ECO:0000313" key="1">
    <source>
        <dbReference type="EMBL" id="GAH86819.1"/>
    </source>
</evidence>
<reference evidence="1" key="1">
    <citation type="journal article" date="2014" name="Front. Microbiol.">
        <title>High frequency of phylogenetically diverse reductive dehalogenase-homologous genes in deep subseafloor sedimentary metagenomes.</title>
        <authorList>
            <person name="Kawai M."/>
            <person name="Futagami T."/>
            <person name="Toyoda A."/>
            <person name="Takaki Y."/>
            <person name="Nishi S."/>
            <person name="Hori S."/>
            <person name="Arai W."/>
            <person name="Tsubouchi T."/>
            <person name="Morono Y."/>
            <person name="Uchiyama I."/>
            <person name="Ito T."/>
            <person name="Fujiyama A."/>
            <person name="Inagaki F."/>
            <person name="Takami H."/>
        </authorList>
    </citation>
    <scope>NUCLEOTIDE SEQUENCE</scope>
    <source>
        <strain evidence="1">Expedition CK06-06</strain>
    </source>
</reference>
<proteinExistence type="predicted"/>